<sequence>MACVHANQVPGQGQVDEEDVERKLSGTQQNRDGSQPTRKEEKQVPENPYAPKRASSSREGALL</sequence>
<reference evidence="2 3" key="1">
    <citation type="journal article" date="2021" name="Int. J. Syst. Evol. Microbiol.">
        <title>Reticulibacter mediterranei gen. nov., sp. nov., within the new family Reticulibacteraceae fam. nov., and Ktedonospora formicarum gen. nov., sp. nov., Ktedonobacter robiniae sp. nov., Dictyobacter formicarum sp. nov. and Dictyobacter arantiisoli sp. nov., belonging to the class Ktedonobacteria.</title>
        <authorList>
            <person name="Yabe S."/>
            <person name="Zheng Y."/>
            <person name="Wang C.M."/>
            <person name="Sakai Y."/>
            <person name="Abe K."/>
            <person name="Yokota A."/>
            <person name="Donadio S."/>
            <person name="Cavaletti L."/>
            <person name="Monciardini P."/>
        </authorList>
    </citation>
    <scope>NUCLEOTIDE SEQUENCE [LARGE SCALE GENOMIC DNA]</scope>
    <source>
        <strain evidence="2 3">SOSP1-30</strain>
    </source>
</reference>
<dbReference type="EMBL" id="BNJG01000004">
    <property type="protein sequence ID" value="GHO60236.1"/>
    <property type="molecule type" value="Genomic_DNA"/>
</dbReference>
<protein>
    <submittedName>
        <fullName evidence="2">Uncharacterized protein</fullName>
    </submittedName>
</protein>
<keyword evidence="3" id="KW-1185">Reference proteome</keyword>
<organism evidence="2 3">
    <name type="scientific">Ktedonobacter robiniae</name>
    <dbReference type="NCBI Taxonomy" id="2778365"/>
    <lineage>
        <taxon>Bacteria</taxon>
        <taxon>Bacillati</taxon>
        <taxon>Chloroflexota</taxon>
        <taxon>Ktedonobacteria</taxon>
        <taxon>Ktedonobacterales</taxon>
        <taxon>Ktedonobacteraceae</taxon>
        <taxon>Ktedonobacter</taxon>
    </lineage>
</organism>
<feature type="region of interest" description="Disordered" evidence="1">
    <location>
        <begin position="1"/>
        <end position="63"/>
    </location>
</feature>
<proteinExistence type="predicted"/>
<evidence type="ECO:0000313" key="3">
    <source>
        <dbReference type="Proteomes" id="UP000654345"/>
    </source>
</evidence>
<name>A0ABQ3V4Y0_9CHLR</name>
<comment type="caution">
    <text evidence="2">The sequence shown here is derived from an EMBL/GenBank/DDBJ whole genome shotgun (WGS) entry which is preliminary data.</text>
</comment>
<accession>A0ABQ3V4Y0</accession>
<feature type="compositionally biased region" description="Polar residues" evidence="1">
    <location>
        <begin position="25"/>
        <end position="36"/>
    </location>
</feature>
<gene>
    <name evidence="2" type="ORF">KSB_87110</name>
</gene>
<dbReference type="Proteomes" id="UP000654345">
    <property type="component" value="Unassembled WGS sequence"/>
</dbReference>
<evidence type="ECO:0000256" key="1">
    <source>
        <dbReference type="SAM" id="MobiDB-lite"/>
    </source>
</evidence>
<evidence type="ECO:0000313" key="2">
    <source>
        <dbReference type="EMBL" id="GHO60236.1"/>
    </source>
</evidence>